<comment type="caution">
    <text evidence="1">The sequence shown here is derived from an EMBL/GenBank/DDBJ whole genome shotgun (WGS) entry which is preliminary data.</text>
</comment>
<dbReference type="AlphaFoldDB" id="A0A9X4BTT7"/>
<evidence type="ECO:0000313" key="2">
    <source>
        <dbReference type="Proteomes" id="UP001140230"/>
    </source>
</evidence>
<evidence type="ECO:0000313" key="1">
    <source>
        <dbReference type="EMBL" id="MDC8639435.1"/>
    </source>
</evidence>
<name>A0A9X4BTT7_9XANT</name>
<dbReference type="RefSeq" id="WP_273664342.1">
    <property type="nucleotide sequence ID" value="NZ_CP168178.1"/>
</dbReference>
<reference evidence="1" key="2">
    <citation type="submission" date="2022-08" db="EMBL/GenBank/DDBJ databases">
        <authorList>
            <person name="Iruegas-Bocardo F."/>
            <person name="Weisberg A.J."/>
            <person name="Riutta E.R."/>
            <person name="Kilday K."/>
            <person name="Bonkowski J.C."/>
            <person name="Creswell T."/>
            <person name="Daughtrey M.L."/>
            <person name="Rane K."/>
            <person name="Grunwald N.J."/>
            <person name="Chang J.H."/>
            <person name="Putnam M.L."/>
        </authorList>
    </citation>
    <scope>NUCLEOTIDE SEQUENCE</scope>
    <source>
        <strain evidence="1">22-338</strain>
    </source>
</reference>
<organism evidence="1 2">
    <name type="scientific">Xanthomonas hortorum pv. hederae</name>
    <dbReference type="NCBI Taxonomy" id="453603"/>
    <lineage>
        <taxon>Bacteria</taxon>
        <taxon>Pseudomonadati</taxon>
        <taxon>Pseudomonadota</taxon>
        <taxon>Gammaproteobacteria</taxon>
        <taxon>Lysobacterales</taxon>
        <taxon>Lysobacteraceae</taxon>
        <taxon>Xanthomonas</taxon>
    </lineage>
</organism>
<sequence length="193" mass="21498">MHYDYELEYALAWERTERLNLDAPALGPSSPRKFSDRPCPRLAGLVSELVSGLEAKDIVGQCFAVHLAAAPLIEKEFGVKAVPTLGWIKLADADLFRTDEQALAGYLVDGVPSREMNLHCWLTLSSFEIIDLTICTSIAILHGTEGVGGLLTKHWRDLLGGVEYHPQLLGEQYLERTGMMLHIPMRDIALAWR</sequence>
<reference evidence="1" key="1">
    <citation type="journal article" date="2022" name="Phytopathology">
        <title>Whole genome sequencing-based tracing of a 2022 introduction and outbreak of Xanthomonas hortorum pv. pelargonii.</title>
        <authorList>
            <person name="Iruegas Bocardo F."/>
            <person name="Weisberg A.J."/>
            <person name="Riutta E.R."/>
            <person name="Kilday K.B."/>
            <person name="Bonkowski J.C."/>
            <person name="Creswell T.C."/>
            <person name="Daughtrey M."/>
            <person name="Rane K.K."/>
            <person name="Grunwald N.J."/>
            <person name="Chang J.H."/>
            <person name="Putnam M."/>
        </authorList>
    </citation>
    <scope>NUCLEOTIDE SEQUENCE</scope>
    <source>
        <strain evidence="1">22-338</strain>
    </source>
</reference>
<accession>A0A9X4BTT7</accession>
<dbReference type="Proteomes" id="UP001140230">
    <property type="component" value="Unassembled WGS sequence"/>
</dbReference>
<dbReference type="EMBL" id="JANWTP010000064">
    <property type="protein sequence ID" value="MDC8639435.1"/>
    <property type="molecule type" value="Genomic_DNA"/>
</dbReference>
<protein>
    <submittedName>
        <fullName evidence="1">Uncharacterized protein</fullName>
    </submittedName>
</protein>
<gene>
    <name evidence="1" type="ORF">NY667_16890</name>
</gene>
<proteinExistence type="predicted"/>